<proteinExistence type="predicted"/>
<gene>
    <name evidence="1" type="ORF">C482_15256</name>
</gene>
<reference evidence="1 2" key="1">
    <citation type="journal article" date="2014" name="PLoS Genet.">
        <title>Phylogenetically driven sequencing of extremely halophilic archaea reveals strategies for static and dynamic osmo-response.</title>
        <authorList>
            <person name="Becker E.A."/>
            <person name="Seitzer P.M."/>
            <person name="Tritt A."/>
            <person name="Larsen D."/>
            <person name="Krusor M."/>
            <person name="Yao A.I."/>
            <person name="Wu D."/>
            <person name="Madern D."/>
            <person name="Eisen J.A."/>
            <person name="Darling A.E."/>
            <person name="Facciotti M.T."/>
        </authorList>
    </citation>
    <scope>NUCLEOTIDE SEQUENCE [LARGE SCALE GENOMIC DNA]</scope>
    <source>
        <strain evidence="1 2">JCM 10990</strain>
    </source>
</reference>
<dbReference type="AlphaFoldDB" id="M0ADX2"/>
<dbReference type="PATRIC" id="fig|1227492.4.peg.3032"/>
<dbReference type="EMBL" id="AOIN01000080">
    <property type="protein sequence ID" value="ELY96744.1"/>
    <property type="molecule type" value="Genomic_DNA"/>
</dbReference>
<evidence type="ECO:0000313" key="2">
    <source>
        <dbReference type="Proteomes" id="UP000011693"/>
    </source>
</evidence>
<accession>M0ADX2</accession>
<evidence type="ECO:0000313" key="1">
    <source>
        <dbReference type="EMBL" id="ELY96744.1"/>
    </source>
</evidence>
<dbReference type="STRING" id="1227492.C482_15256"/>
<organism evidence="1 2">
    <name type="scientific">Natrialba chahannaoensis JCM 10990</name>
    <dbReference type="NCBI Taxonomy" id="1227492"/>
    <lineage>
        <taxon>Archaea</taxon>
        <taxon>Methanobacteriati</taxon>
        <taxon>Methanobacteriota</taxon>
        <taxon>Stenosarchaea group</taxon>
        <taxon>Halobacteria</taxon>
        <taxon>Halobacteriales</taxon>
        <taxon>Natrialbaceae</taxon>
        <taxon>Natrialba</taxon>
    </lineage>
</organism>
<comment type="caution">
    <text evidence="1">The sequence shown here is derived from an EMBL/GenBank/DDBJ whole genome shotgun (WGS) entry which is preliminary data.</text>
</comment>
<name>M0ADX2_9EURY</name>
<protein>
    <submittedName>
        <fullName evidence="1">Uncharacterized protein</fullName>
    </submittedName>
</protein>
<keyword evidence="2" id="KW-1185">Reference proteome</keyword>
<dbReference type="Proteomes" id="UP000011693">
    <property type="component" value="Unassembled WGS sequence"/>
</dbReference>
<sequence length="186" mass="20884">MSSTMITSALQHRFSPAMSTTQSTSGDNHISPKTAFDRIVWHTPRVCNGCFELVKEIEEATFNGGVDDHDVQEHHRTTAATLEPDEQIHTSVDGVTTRPGQQRTSIARTTCRSCARVGCWADDETLSKVQALRLTTPLANRLEEANVEFDRSVLRRAVRLFKEHEDAQGYDTEIFRRSVKLAVKRG</sequence>